<name>A0ABU7K5E9_9ACTN</name>
<accession>A0ABU7K5E9</accession>
<evidence type="ECO:0000313" key="1">
    <source>
        <dbReference type="EMBL" id="MEE2037470.1"/>
    </source>
</evidence>
<evidence type="ECO:0000313" key="2">
    <source>
        <dbReference type="Proteomes" id="UP001356095"/>
    </source>
</evidence>
<organism evidence="1 2">
    <name type="scientific">Nocardiopsis codii</name>
    <dbReference type="NCBI Taxonomy" id="3065942"/>
    <lineage>
        <taxon>Bacteria</taxon>
        <taxon>Bacillati</taxon>
        <taxon>Actinomycetota</taxon>
        <taxon>Actinomycetes</taxon>
        <taxon>Streptosporangiales</taxon>
        <taxon>Nocardiopsidaceae</taxon>
        <taxon>Nocardiopsis</taxon>
    </lineage>
</organism>
<proteinExistence type="predicted"/>
<comment type="caution">
    <text evidence="1">The sequence shown here is derived from an EMBL/GenBank/DDBJ whole genome shotgun (WGS) entry which is preliminary data.</text>
</comment>
<protein>
    <submittedName>
        <fullName evidence="1">Uncharacterized protein</fullName>
    </submittedName>
</protein>
<sequence length="75" mass="8771">MRWHPAHDRDQQDLAAALARHHAPYWVVMWSYSLRMWVAFYTGPAKATPLRYADPDRLARQMRHVTRTVAAGRSP</sequence>
<dbReference type="Proteomes" id="UP001356095">
    <property type="component" value="Unassembled WGS sequence"/>
</dbReference>
<gene>
    <name evidence="1" type="ORF">Q8791_09585</name>
</gene>
<dbReference type="EMBL" id="JAUZMY010000007">
    <property type="protein sequence ID" value="MEE2037470.1"/>
    <property type="molecule type" value="Genomic_DNA"/>
</dbReference>
<keyword evidence="2" id="KW-1185">Reference proteome</keyword>
<reference evidence="1 2" key="1">
    <citation type="submission" date="2023-08" db="EMBL/GenBank/DDBJ databases">
        <authorList>
            <person name="Girao M."/>
            <person name="Carvalho M.F."/>
        </authorList>
    </citation>
    <scope>NUCLEOTIDE SEQUENCE [LARGE SCALE GENOMIC DNA]</scope>
    <source>
        <strain evidence="1 2">CT-R113</strain>
    </source>
</reference>
<dbReference type="RefSeq" id="WP_330091265.1">
    <property type="nucleotide sequence ID" value="NZ_JAUZMY010000007.1"/>
</dbReference>